<sequence length="518" mass="56313">MTTTSSSSSEFDYLVVGGGTAGCVIASRLSEDPDVNVALLEWGPTDRHEARARSIRRWAEMVESDYDLDYRSVPQERGNSAIRQTRMRILGGCSTTNTMIAWRPLASDLREWVELGAAGWDPETVQPYYDRLLTPIHPVAPDDRNPFVADVVASAARALGLPVQDEWNDGRLDADARGTGFFEVGYTPESNLRSSTSIYYVHELADSRPNLHVVTGARARRVILERSTGGTLRATGVELADGTVHTARRETVLSAGAIDTVKLLQLSGIGPSDVLTAAGVEVLVDAPGVGGNLQDHAEGLVVWESVAPPPATSASGWDAGAMLTLTDRTDAPDILMHFPVEPVVDHPRAHGVEFPEHIVSIAPNVAKPASRGRVWIDSNDIDRPPKIDYRYFTDPDGHDERMLLAGVRAARKIAEYEPLRSWLVREVFPGPDVQSDEELSRIARATHQTVFHVSGTCRMGADDDPFAVVDPDLRVRGVDALRVADASVLPTLTATNPVVTVMIVAERTADLIRADTSR</sequence>
<comment type="similarity">
    <text evidence="1">Belongs to the GMC oxidoreductase family.</text>
</comment>
<dbReference type="SUPFAM" id="SSF51905">
    <property type="entry name" value="FAD/NAD(P)-binding domain"/>
    <property type="match status" value="1"/>
</dbReference>
<reference evidence="4 5" key="1">
    <citation type="submission" date="2017-11" db="EMBL/GenBank/DDBJ databases">
        <title>Draft genome of actinobacteria isolated from guarana (Paullinia cupana (Mart.) Ducke.</title>
        <authorList>
            <person name="Siqueira K.A."/>
            <person name="Liotti R.G."/>
            <person name="Mendes T.A.O."/>
            <person name="Soares M.A."/>
        </authorList>
    </citation>
    <scope>NUCLEOTIDE SEQUENCE [LARGE SCALE GENOMIC DNA]</scope>
    <source>
        <strain evidence="4 5">193</strain>
    </source>
</reference>
<dbReference type="Pfam" id="PF00732">
    <property type="entry name" value="GMC_oxred_N"/>
    <property type="match status" value="1"/>
</dbReference>
<dbReference type="AlphaFoldDB" id="A0A3M0I101"/>
<dbReference type="EMBL" id="PENI01000027">
    <property type="protein sequence ID" value="RMB81832.1"/>
    <property type="molecule type" value="Genomic_DNA"/>
</dbReference>
<gene>
    <name evidence="4" type="ORF">CTZ28_32685</name>
</gene>
<accession>A0A3M0I101</accession>
<evidence type="ECO:0000259" key="2">
    <source>
        <dbReference type="Pfam" id="PF00732"/>
    </source>
</evidence>
<dbReference type="PIRSF" id="PIRSF000137">
    <property type="entry name" value="Alcohol_oxidase"/>
    <property type="match status" value="1"/>
</dbReference>
<dbReference type="GO" id="GO:0016614">
    <property type="term" value="F:oxidoreductase activity, acting on CH-OH group of donors"/>
    <property type="evidence" value="ECO:0007669"/>
    <property type="project" value="InterPro"/>
</dbReference>
<keyword evidence="5" id="KW-1185">Reference proteome</keyword>
<organism evidence="4 5">
    <name type="scientific">Streptomyces shenzhenensis</name>
    <dbReference type="NCBI Taxonomy" id="943815"/>
    <lineage>
        <taxon>Bacteria</taxon>
        <taxon>Bacillati</taxon>
        <taxon>Actinomycetota</taxon>
        <taxon>Actinomycetes</taxon>
        <taxon>Kitasatosporales</taxon>
        <taxon>Streptomycetaceae</taxon>
        <taxon>Streptomyces</taxon>
    </lineage>
</organism>
<dbReference type="Pfam" id="PF05199">
    <property type="entry name" value="GMC_oxred_C"/>
    <property type="match status" value="1"/>
</dbReference>
<feature type="domain" description="Glucose-methanol-choline oxidoreductase N-terminal" evidence="2">
    <location>
        <begin position="11"/>
        <end position="297"/>
    </location>
</feature>
<dbReference type="GO" id="GO:0050660">
    <property type="term" value="F:flavin adenine dinucleotide binding"/>
    <property type="evidence" value="ECO:0007669"/>
    <property type="project" value="InterPro"/>
</dbReference>
<name>A0A3M0I101_9ACTN</name>
<dbReference type="Gene3D" id="3.30.410.40">
    <property type="match status" value="1"/>
</dbReference>
<dbReference type="Gene3D" id="3.50.50.60">
    <property type="entry name" value="FAD/NAD(P)-binding domain"/>
    <property type="match status" value="1"/>
</dbReference>
<dbReference type="OrthoDB" id="9785276at2"/>
<dbReference type="SUPFAM" id="SSF54373">
    <property type="entry name" value="FAD-linked reductases, C-terminal domain"/>
    <property type="match status" value="1"/>
</dbReference>
<dbReference type="Proteomes" id="UP000270471">
    <property type="component" value="Unassembled WGS sequence"/>
</dbReference>
<dbReference type="InterPro" id="IPR000172">
    <property type="entry name" value="GMC_OxRdtase_N"/>
</dbReference>
<dbReference type="RefSeq" id="WP_121893377.1">
    <property type="nucleotide sequence ID" value="NZ_PENI01000027.1"/>
</dbReference>
<dbReference type="InterPro" id="IPR036188">
    <property type="entry name" value="FAD/NAD-bd_sf"/>
</dbReference>
<evidence type="ECO:0000313" key="4">
    <source>
        <dbReference type="EMBL" id="RMB81832.1"/>
    </source>
</evidence>
<proteinExistence type="inferred from homology"/>
<dbReference type="PANTHER" id="PTHR11552">
    <property type="entry name" value="GLUCOSE-METHANOL-CHOLINE GMC OXIDOREDUCTASE"/>
    <property type="match status" value="1"/>
</dbReference>
<evidence type="ECO:0000313" key="5">
    <source>
        <dbReference type="Proteomes" id="UP000270471"/>
    </source>
</evidence>
<dbReference type="PANTHER" id="PTHR11552:SF152">
    <property type="entry name" value="OXIDASE (CODA), PUTATIVE (AFU_ORTHOLOGUE AFUA_8G04090)-RELATED"/>
    <property type="match status" value="1"/>
</dbReference>
<feature type="domain" description="Glucose-methanol-choline oxidoreductase C-terminal" evidence="3">
    <location>
        <begin position="368"/>
        <end position="505"/>
    </location>
</feature>
<evidence type="ECO:0000256" key="1">
    <source>
        <dbReference type="ARBA" id="ARBA00010790"/>
    </source>
</evidence>
<evidence type="ECO:0000259" key="3">
    <source>
        <dbReference type="Pfam" id="PF05199"/>
    </source>
</evidence>
<protein>
    <submittedName>
        <fullName evidence="4">Choline oxidase</fullName>
    </submittedName>
</protein>
<dbReference type="InterPro" id="IPR012132">
    <property type="entry name" value="GMC_OxRdtase"/>
</dbReference>
<dbReference type="InterPro" id="IPR007867">
    <property type="entry name" value="GMC_OxRtase_C"/>
</dbReference>
<comment type="caution">
    <text evidence="4">The sequence shown here is derived from an EMBL/GenBank/DDBJ whole genome shotgun (WGS) entry which is preliminary data.</text>
</comment>